<organism evidence="1 2">
    <name type="scientific">Oryza sativa subsp. japonica</name>
    <name type="common">Rice</name>
    <dbReference type="NCBI Taxonomy" id="39947"/>
    <lineage>
        <taxon>Eukaryota</taxon>
        <taxon>Viridiplantae</taxon>
        <taxon>Streptophyta</taxon>
        <taxon>Embryophyta</taxon>
        <taxon>Tracheophyta</taxon>
        <taxon>Spermatophyta</taxon>
        <taxon>Magnoliopsida</taxon>
        <taxon>Liliopsida</taxon>
        <taxon>Poales</taxon>
        <taxon>Poaceae</taxon>
        <taxon>BOP clade</taxon>
        <taxon>Oryzoideae</taxon>
        <taxon>Oryzeae</taxon>
        <taxon>Oryzinae</taxon>
        <taxon>Oryza</taxon>
        <taxon>Oryza sativa</taxon>
    </lineage>
</organism>
<dbReference type="EMBL" id="AP005012">
    <property type="protein sequence ID" value="BAD17254.1"/>
    <property type="molecule type" value="Genomic_DNA"/>
</dbReference>
<accession>Q6Z683</accession>
<reference evidence="2" key="1">
    <citation type="journal article" date="2005" name="Nature">
        <title>The map-based sequence of the rice genome.</title>
        <authorList>
            <consortium name="International rice genome sequencing project (IRGSP)"/>
            <person name="Matsumoto T."/>
            <person name="Wu J."/>
            <person name="Kanamori H."/>
            <person name="Katayose Y."/>
            <person name="Fujisawa M."/>
            <person name="Namiki N."/>
            <person name="Mizuno H."/>
            <person name="Yamamoto K."/>
            <person name="Antonio B.A."/>
            <person name="Baba T."/>
            <person name="Sakata K."/>
            <person name="Nagamura Y."/>
            <person name="Aoki H."/>
            <person name="Arikawa K."/>
            <person name="Arita K."/>
            <person name="Bito T."/>
            <person name="Chiden Y."/>
            <person name="Fujitsuka N."/>
            <person name="Fukunaka R."/>
            <person name="Hamada M."/>
            <person name="Harada C."/>
            <person name="Hayashi A."/>
            <person name="Hijishita S."/>
            <person name="Honda M."/>
            <person name="Hosokawa S."/>
            <person name="Ichikawa Y."/>
            <person name="Idonuma A."/>
            <person name="Iijima M."/>
            <person name="Ikeda M."/>
            <person name="Ikeno M."/>
            <person name="Ito K."/>
            <person name="Ito S."/>
            <person name="Ito T."/>
            <person name="Ito Y."/>
            <person name="Ito Y."/>
            <person name="Iwabuchi A."/>
            <person name="Kamiya K."/>
            <person name="Karasawa W."/>
            <person name="Kurita K."/>
            <person name="Katagiri S."/>
            <person name="Kikuta A."/>
            <person name="Kobayashi H."/>
            <person name="Kobayashi N."/>
            <person name="Machita K."/>
            <person name="Maehara T."/>
            <person name="Masukawa M."/>
            <person name="Mizubayashi T."/>
            <person name="Mukai Y."/>
            <person name="Nagasaki H."/>
            <person name="Nagata Y."/>
            <person name="Naito S."/>
            <person name="Nakashima M."/>
            <person name="Nakama Y."/>
            <person name="Nakamichi Y."/>
            <person name="Nakamura M."/>
            <person name="Meguro A."/>
            <person name="Negishi M."/>
            <person name="Ohta I."/>
            <person name="Ohta T."/>
            <person name="Okamoto M."/>
            <person name="Ono N."/>
            <person name="Saji S."/>
            <person name="Sakaguchi M."/>
            <person name="Sakai K."/>
            <person name="Shibata M."/>
            <person name="Shimokawa T."/>
            <person name="Song J."/>
            <person name="Takazaki Y."/>
            <person name="Terasawa K."/>
            <person name="Tsugane M."/>
            <person name="Tsuji K."/>
            <person name="Ueda S."/>
            <person name="Waki K."/>
            <person name="Yamagata H."/>
            <person name="Yamamoto M."/>
            <person name="Yamamoto S."/>
            <person name="Yamane H."/>
            <person name="Yoshiki S."/>
            <person name="Yoshihara R."/>
            <person name="Yukawa K."/>
            <person name="Zhong H."/>
            <person name="Yano M."/>
            <person name="Yuan Q."/>
            <person name="Ouyang S."/>
            <person name="Liu J."/>
            <person name="Jones K.M."/>
            <person name="Gansberger K."/>
            <person name="Moffat K."/>
            <person name="Hill J."/>
            <person name="Bera J."/>
            <person name="Fadrosh D."/>
            <person name="Jin S."/>
            <person name="Johri S."/>
            <person name="Kim M."/>
            <person name="Overton L."/>
            <person name="Reardon M."/>
            <person name="Tsitrin T."/>
            <person name="Vuong H."/>
            <person name="Weaver B."/>
            <person name="Ciecko A."/>
            <person name="Tallon L."/>
            <person name="Jackson J."/>
            <person name="Pai G."/>
            <person name="Aken S.V."/>
            <person name="Utterback T."/>
            <person name="Reidmuller S."/>
            <person name="Feldblyum T."/>
            <person name="Hsiao J."/>
            <person name="Zismann V."/>
            <person name="Iobst S."/>
            <person name="de Vazeille A.R."/>
            <person name="Buell C.R."/>
            <person name="Ying K."/>
            <person name="Li Y."/>
            <person name="Lu T."/>
            <person name="Huang Y."/>
            <person name="Zhao Q."/>
            <person name="Feng Q."/>
            <person name="Zhang L."/>
            <person name="Zhu J."/>
            <person name="Weng Q."/>
            <person name="Mu J."/>
            <person name="Lu Y."/>
            <person name="Fan D."/>
            <person name="Liu Y."/>
            <person name="Guan J."/>
            <person name="Zhang Y."/>
            <person name="Yu S."/>
            <person name="Liu X."/>
            <person name="Zhang Y."/>
            <person name="Hong G."/>
            <person name="Han B."/>
            <person name="Choisne N."/>
            <person name="Demange N."/>
            <person name="Orjeda G."/>
            <person name="Samain S."/>
            <person name="Cattolico L."/>
            <person name="Pelletier E."/>
            <person name="Couloux A."/>
            <person name="Segurens B."/>
            <person name="Wincker P."/>
            <person name="D'Hont A."/>
            <person name="Scarpelli C."/>
            <person name="Weissenbach J."/>
            <person name="Salanoubat M."/>
            <person name="Quetier F."/>
            <person name="Yu Y."/>
            <person name="Kim H.R."/>
            <person name="Rambo T."/>
            <person name="Currie J."/>
            <person name="Collura K."/>
            <person name="Luo M."/>
            <person name="Yang T."/>
            <person name="Ammiraju J.S.S."/>
            <person name="Engler F."/>
            <person name="Soderlund C."/>
            <person name="Wing R.A."/>
            <person name="Palmer L.E."/>
            <person name="de la Bastide M."/>
            <person name="Spiegel L."/>
            <person name="Nascimento L."/>
            <person name="Zutavern T."/>
            <person name="O'Shaughnessy A."/>
            <person name="Dike S."/>
            <person name="Dedhia N."/>
            <person name="Preston R."/>
            <person name="Balija V."/>
            <person name="McCombie W.R."/>
            <person name="Chow T."/>
            <person name="Chen H."/>
            <person name="Chung M."/>
            <person name="Chen C."/>
            <person name="Shaw J."/>
            <person name="Wu H."/>
            <person name="Hsiao K."/>
            <person name="Chao Y."/>
            <person name="Chu M."/>
            <person name="Cheng C."/>
            <person name="Hour A."/>
            <person name="Lee P."/>
            <person name="Lin S."/>
            <person name="Lin Y."/>
            <person name="Liou J."/>
            <person name="Liu S."/>
            <person name="Hsing Y."/>
            <person name="Raghuvanshi S."/>
            <person name="Mohanty A."/>
            <person name="Bharti A.K."/>
            <person name="Gaur A."/>
            <person name="Gupta V."/>
            <person name="Kumar D."/>
            <person name="Ravi V."/>
            <person name="Vij S."/>
            <person name="Kapur A."/>
            <person name="Khurana P."/>
            <person name="Khurana P."/>
            <person name="Khurana J.P."/>
            <person name="Tyagi A.K."/>
            <person name="Gaikwad K."/>
            <person name="Singh A."/>
            <person name="Dalal V."/>
            <person name="Srivastava S."/>
            <person name="Dixit A."/>
            <person name="Pal A.K."/>
            <person name="Ghazi I.A."/>
            <person name="Yadav M."/>
            <person name="Pandit A."/>
            <person name="Bhargava A."/>
            <person name="Sureshbabu K."/>
            <person name="Batra K."/>
            <person name="Sharma T.R."/>
            <person name="Mohapatra T."/>
            <person name="Singh N.K."/>
            <person name="Messing J."/>
            <person name="Nelson A.B."/>
            <person name="Fuks G."/>
            <person name="Kavchok S."/>
            <person name="Keizer G."/>
            <person name="Linton E."/>
            <person name="Llaca V."/>
            <person name="Song R."/>
            <person name="Tanyolac B."/>
            <person name="Young S."/>
            <person name="Ho-Il K."/>
            <person name="Hahn J.H."/>
            <person name="Sangsakoo G."/>
            <person name="Vanavichit A."/>
            <person name="de Mattos Luiz.A.T."/>
            <person name="Zimmer P.D."/>
            <person name="Malone G."/>
            <person name="Dellagostin O."/>
            <person name="de Oliveira A.C."/>
            <person name="Bevan M."/>
            <person name="Bancroft I."/>
            <person name="Minx P."/>
            <person name="Cordum H."/>
            <person name="Wilson R."/>
            <person name="Cheng Z."/>
            <person name="Jin W."/>
            <person name="Jiang J."/>
            <person name="Leong S.A."/>
            <person name="Iwama H."/>
            <person name="Gojobori T."/>
            <person name="Itoh T."/>
            <person name="Niimura Y."/>
            <person name="Fujii Y."/>
            <person name="Habara T."/>
            <person name="Sakai H."/>
            <person name="Sato Y."/>
            <person name="Wilson G."/>
            <person name="Kumar K."/>
            <person name="McCouch S."/>
            <person name="Juretic N."/>
            <person name="Hoen D."/>
            <person name="Wright S."/>
            <person name="Bruskiewich R."/>
            <person name="Bureau T."/>
            <person name="Miyao A."/>
            <person name="Hirochika H."/>
            <person name="Nishikawa T."/>
            <person name="Kadowaki K."/>
            <person name="Sugiura M."/>
            <person name="Burr B."/>
            <person name="Sasaki T."/>
        </authorList>
    </citation>
    <scope>NUCLEOTIDE SEQUENCE [LARGE SCALE GENOMIC DNA]</scope>
    <source>
        <strain evidence="2">cv. Nipponbare</strain>
    </source>
</reference>
<protein>
    <submittedName>
        <fullName evidence="1">Uncharacterized protein</fullName>
    </submittedName>
</protein>
<dbReference type="AlphaFoldDB" id="Q6Z683"/>
<evidence type="ECO:0000313" key="2">
    <source>
        <dbReference type="Proteomes" id="UP000000763"/>
    </source>
</evidence>
<proteinExistence type="predicted"/>
<name>Q6Z683_ORYSJ</name>
<gene>
    <name evidence="1" type="primary">P0627E03.34</name>
</gene>
<dbReference type="Proteomes" id="UP000000763">
    <property type="component" value="Chromosome 2"/>
</dbReference>
<sequence length="128" mass="13452">MAEGGGGGNGRGPRWRLLRADPTAGVSVGARLSIHIHHHGPSSSRELVRACPLLLPWPVPPLSSDGKLDGGGADLGESSSGALLSFSLANTPVEDDNNFPLHRIEWVKGNRGEACLVTDKSGLRWTKA</sequence>
<evidence type="ECO:0000313" key="1">
    <source>
        <dbReference type="EMBL" id="BAD17254.1"/>
    </source>
</evidence>
<reference evidence="2" key="2">
    <citation type="journal article" date="2008" name="Nucleic Acids Res.">
        <title>The rice annotation project database (RAP-DB): 2008 update.</title>
        <authorList>
            <consortium name="The rice annotation project (RAP)"/>
        </authorList>
    </citation>
    <scope>GENOME REANNOTATION</scope>
    <source>
        <strain evidence="2">cv. Nipponbare</strain>
    </source>
</reference>